<organism evidence="1">
    <name type="scientific">hydrothermal vent metagenome</name>
    <dbReference type="NCBI Taxonomy" id="652676"/>
    <lineage>
        <taxon>unclassified sequences</taxon>
        <taxon>metagenomes</taxon>
        <taxon>ecological metagenomes</taxon>
    </lineage>
</organism>
<sequence length="110" mass="12898">MVSYYKNQKIYTQKLEQIEELDTRENSLDAKKFHSEVFKSDASEYFDKVDVVSAPNDSYKVTLLFAKEALPKFHSFLKNISLNYNLSVKDSIEYEEVNKSMRVNLVVKPF</sequence>
<accession>A0A1W1BBT0</accession>
<gene>
    <name evidence="1" type="ORF">MNB_SV-12-1105</name>
</gene>
<protein>
    <submittedName>
        <fullName evidence="1">Uncharacterized protein</fullName>
    </submittedName>
</protein>
<dbReference type="AlphaFoldDB" id="A0A1W1BBT0"/>
<name>A0A1W1BBT0_9ZZZZ</name>
<reference evidence="1" key="1">
    <citation type="submission" date="2016-10" db="EMBL/GenBank/DDBJ databases">
        <authorList>
            <person name="de Groot N.N."/>
        </authorList>
    </citation>
    <scope>NUCLEOTIDE SEQUENCE</scope>
</reference>
<proteinExistence type="predicted"/>
<dbReference type="EMBL" id="FPHE01000014">
    <property type="protein sequence ID" value="SFV50925.1"/>
    <property type="molecule type" value="Genomic_DNA"/>
</dbReference>
<evidence type="ECO:0000313" key="1">
    <source>
        <dbReference type="EMBL" id="SFV50925.1"/>
    </source>
</evidence>